<evidence type="ECO:0000256" key="9">
    <source>
        <dbReference type="ARBA" id="ARBA00023285"/>
    </source>
</evidence>
<dbReference type="EMBL" id="JACHXA010000007">
    <property type="protein sequence ID" value="MBB3066302.1"/>
    <property type="molecule type" value="Genomic_DNA"/>
</dbReference>
<comment type="cofactor">
    <cofactor evidence="1">
        <name>Zn(2+)</name>
        <dbReference type="ChEBI" id="CHEBI:29105"/>
    </cofactor>
</comment>
<evidence type="ECO:0000313" key="11">
    <source>
        <dbReference type="EMBL" id="MBB3066302.1"/>
    </source>
</evidence>
<evidence type="ECO:0000256" key="8">
    <source>
        <dbReference type="ARBA" id="ARBA00022833"/>
    </source>
</evidence>
<keyword evidence="9" id="KW-0170">Cobalt</keyword>
<keyword evidence="12" id="KW-1185">Reference proteome</keyword>
<evidence type="ECO:0000256" key="3">
    <source>
        <dbReference type="ARBA" id="ARBA00022490"/>
    </source>
</evidence>
<evidence type="ECO:0000256" key="4">
    <source>
        <dbReference type="ARBA" id="ARBA00022571"/>
    </source>
</evidence>
<dbReference type="InterPro" id="IPR011650">
    <property type="entry name" value="Peptidase_M20_dimer"/>
</dbReference>
<dbReference type="InterPro" id="IPR036264">
    <property type="entry name" value="Bact_exopeptidase_dim_dom"/>
</dbReference>
<dbReference type="Gene3D" id="3.40.630.10">
    <property type="entry name" value="Zn peptidases"/>
    <property type="match status" value="1"/>
</dbReference>
<evidence type="ECO:0000256" key="6">
    <source>
        <dbReference type="ARBA" id="ARBA00022723"/>
    </source>
</evidence>
<protein>
    <submittedName>
        <fullName evidence="11">Acetylornithine deacetylase</fullName>
        <ecNumber evidence="11">3.5.1.16</ecNumber>
    </submittedName>
</protein>
<dbReference type="CDD" id="cd03894">
    <property type="entry name" value="M20_ArgE"/>
    <property type="match status" value="1"/>
</dbReference>
<dbReference type="GO" id="GO:0046872">
    <property type="term" value="F:metal ion binding"/>
    <property type="evidence" value="ECO:0007669"/>
    <property type="project" value="UniProtKB-KW"/>
</dbReference>
<dbReference type="AlphaFoldDB" id="A0A839SV03"/>
<accession>A0A839SV03</accession>
<dbReference type="SUPFAM" id="SSF55031">
    <property type="entry name" value="Bacterial exopeptidase dimerisation domain"/>
    <property type="match status" value="1"/>
</dbReference>
<evidence type="ECO:0000256" key="2">
    <source>
        <dbReference type="ARBA" id="ARBA00005691"/>
    </source>
</evidence>
<evidence type="ECO:0000256" key="5">
    <source>
        <dbReference type="ARBA" id="ARBA00022605"/>
    </source>
</evidence>
<sequence length="390" mass="41474">MTGKIFSPLEMIERLVSFDTTSAKSNLELIAFVEDYLDSHGIRHHRFANSEGNKSNLLCSVGPDVKGGIVLSGHSDVVPVTDQAWDSDPFTAVAKDGLLYGRGTADMKSFLAIALAMVPTFKESKLTKPIHIALSYDEEVGCLGVGSMIEGLKDVIPTPSIVLVGEPTSMQVVNAHKGVFGFHTTIDGQAAHSSLPHLGASANLAAGRLVNLIADLAEEKRQSASADCPFEPPYTTFNVGQINGGTALNIVPRHCEFVWEFRLLPGDDAQAIIARYEAAVAEEVLPYLRATFPAAQITTRSICTVPPLEPEENGAAEALACHLTGANATNVVAYGTEGGMFQAAGLSTVVCGPGSIEQAHKPNEFIALSQVEACETFMRKLAAWLSHPST</sequence>
<gene>
    <name evidence="11" type="ORF">FHR98_002607</name>
</gene>
<dbReference type="InterPro" id="IPR002933">
    <property type="entry name" value="Peptidase_M20"/>
</dbReference>
<dbReference type="InterPro" id="IPR050072">
    <property type="entry name" value="Peptidase_M20A"/>
</dbReference>
<dbReference type="Pfam" id="PF01546">
    <property type="entry name" value="Peptidase_M20"/>
    <property type="match status" value="1"/>
</dbReference>
<dbReference type="InterPro" id="IPR010169">
    <property type="entry name" value="AcOrn-deacetyl"/>
</dbReference>
<feature type="domain" description="Peptidase M20 dimerisation" evidence="10">
    <location>
        <begin position="174"/>
        <end position="285"/>
    </location>
</feature>
<keyword evidence="4" id="KW-0055">Arginine biosynthesis</keyword>
<dbReference type="Gene3D" id="3.30.70.360">
    <property type="match status" value="1"/>
</dbReference>
<dbReference type="RefSeq" id="WP_221205889.1">
    <property type="nucleotide sequence ID" value="NZ_JACHXA010000007.1"/>
</dbReference>
<dbReference type="SUPFAM" id="SSF53187">
    <property type="entry name" value="Zn-dependent exopeptidases"/>
    <property type="match status" value="1"/>
</dbReference>
<keyword evidence="6" id="KW-0479">Metal-binding</keyword>
<dbReference type="NCBIfam" id="TIGR01892">
    <property type="entry name" value="AcOrn-deacetyl"/>
    <property type="match status" value="1"/>
</dbReference>
<dbReference type="PROSITE" id="PS00759">
    <property type="entry name" value="ARGE_DAPE_CPG2_2"/>
    <property type="match status" value="1"/>
</dbReference>
<keyword evidence="3" id="KW-0963">Cytoplasm</keyword>
<dbReference type="NCBIfam" id="NF005710">
    <property type="entry name" value="PRK07522.1"/>
    <property type="match status" value="1"/>
</dbReference>
<comment type="caution">
    <text evidence="11">The sequence shown here is derived from an EMBL/GenBank/DDBJ whole genome shotgun (WGS) entry which is preliminary data.</text>
</comment>
<keyword evidence="5" id="KW-0028">Amino-acid biosynthesis</keyword>
<dbReference type="GO" id="GO:0006526">
    <property type="term" value="P:L-arginine biosynthetic process"/>
    <property type="evidence" value="ECO:0007669"/>
    <property type="project" value="UniProtKB-KW"/>
</dbReference>
<dbReference type="PANTHER" id="PTHR43808:SF31">
    <property type="entry name" value="N-ACETYL-L-CITRULLINE DEACETYLASE"/>
    <property type="match status" value="1"/>
</dbReference>
<dbReference type="InterPro" id="IPR001261">
    <property type="entry name" value="ArgE/DapE_CS"/>
</dbReference>
<reference evidence="11 12" key="1">
    <citation type="submission" date="2020-08" db="EMBL/GenBank/DDBJ databases">
        <title>Genomic Encyclopedia of Type Strains, Phase III (KMG-III): the genomes of soil and plant-associated and newly described type strains.</title>
        <authorList>
            <person name="Whitman W."/>
        </authorList>
    </citation>
    <scope>NUCLEOTIDE SEQUENCE [LARGE SCALE GENOMIC DNA]</scope>
    <source>
        <strain evidence="11 12">CECT 8803</strain>
    </source>
</reference>
<dbReference type="Pfam" id="PF07687">
    <property type="entry name" value="M20_dimer"/>
    <property type="match status" value="1"/>
</dbReference>
<evidence type="ECO:0000256" key="7">
    <source>
        <dbReference type="ARBA" id="ARBA00022801"/>
    </source>
</evidence>
<evidence type="ECO:0000313" key="12">
    <source>
        <dbReference type="Proteomes" id="UP000581135"/>
    </source>
</evidence>
<organism evidence="11 12">
    <name type="scientific">Limibacillus halophilus</name>
    <dbReference type="NCBI Taxonomy" id="1579333"/>
    <lineage>
        <taxon>Bacteria</taxon>
        <taxon>Pseudomonadati</taxon>
        <taxon>Pseudomonadota</taxon>
        <taxon>Alphaproteobacteria</taxon>
        <taxon>Rhodospirillales</taxon>
        <taxon>Rhodovibrionaceae</taxon>
        <taxon>Limibacillus</taxon>
    </lineage>
</organism>
<proteinExistence type="inferred from homology"/>
<dbReference type="EC" id="3.5.1.16" evidence="11"/>
<keyword evidence="8" id="KW-0862">Zinc</keyword>
<keyword evidence="7 11" id="KW-0378">Hydrolase</keyword>
<dbReference type="Proteomes" id="UP000581135">
    <property type="component" value="Unassembled WGS sequence"/>
</dbReference>
<comment type="similarity">
    <text evidence="2">Belongs to the peptidase M20A family. ArgE subfamily.</text>
</comment>
<dbReference type="PANTHER" id="PTHR43808">
    <property type="entry name" value="ACETYLORNITHINE DEACETYLASE"/>
    <property type="match status" value="1"/>
</dbReference>
<name>A0A839SV03_9PROT</name>
<evidence type="ECO:0000256" key="1">
    <source>
        <dbReference type="ARBA" id="ARBA00001947"/>
    </source>
</evidence>
<evidence type="ECO:0000259" key="10">
    <source>
        <dbReference type="Pfam" id="PF07687"/>
    </source>
</evidence>
<dbReference type="GO" id="GO:0008777">
    <property type="term" value="F:acetylornithine deacetylase activity"/>
    <property type="evidence" value="ECO:0007669"/>
    <property type="project" value="UniProtKB-EC"/>
</dbReference>